<dbReference type="InterPro" id="IPR006638">
    <property type="entry name" value="Elp3/MiaA/NifB-like_rSAM"/>
</dbReference>
<dbReference type="Pfam" id="PF10105">
    <property type="entry name" value="DUF2344"/>
    <property type="match status" value="1"/>
</dbReference>
<organism evidence="3 4">
    <name type="scientific">Sorangium cellulosum</name>
    <name type="common">Polyangium cellulosum</name>
    <dbReference type="NCBI Taxonomy" id="56"/>
    <lineage>
        <taxon>Bacteria</taxon>
        <taxon>Pseudomonadati</taxon>
        <taxon>Myxococcota</taxon>
        <taxon>Polyangia</taxon>
        <taxon>Polyangiales</taxon>
        <taxon>Polyangiaceae</taxon>
        <taxon>Sorangium</taxon>
    </lineage>
</organism>
<dbReference type="Gene3D" id="3.80.30.20">
    <property type="entry name" value="tm_1862 like domain"/>
    <property type="match status" value="1"/>
</dbReference>
<dbReference type="InterPro" id="IPR007197">
    <property type="entry name" value="rSAM"/>
</dbReference>
<protein>
    <submittedName>
        <fullName evidence="3">B12-binding protein</fullName>
    </submittedName>
</protein>
<name>A0A4P2Q771_SORCE</name>
<dbReference type="CDD" id="cd01335">
    <property type="entry name" value="Radical_SAM"/>
    <property type="match status" value="1"/>
</dbReference>
<dbReference type="NCBIfam" id="TIGR03960">
    <property type="entry name" value="rSAM_fuse_unch"/>
    <property type="match status" value="1"/>
</dbReference>
<dbReference type="RefSeq" id="WP_129356920.1">
    <property type="nucleotide sequence ID" value="NZ_CP012670.1"/>
</dbReference>
<evidence type="ECO:0000256" key="1">
    <source>
        <dbReference type="SAM" id="MobiDB-lite"/>
    </source>
</evidence>
<dbReference type="InterPro" id="IPR058240">
    <property type="entry name" value="rSAM_sf"/>
</dbReference>
<dbReference type="InterPro" id="IPR045784">
    <property type="entry name" value="Radical_SAM_N2"/>
</dbReference>
<accession>A0A4P2Q771</accession>
<feature type="domain" description="Radical SAM core" evidence="2">
    <location>
        <begin position="260"/>
        <end position="493"/>
    </location>
</feature>
<dbReference type="GO" id="GO:0003824">
    <property type="term" value="F:catalytic activity"/>
    <property type="evidence" value="ECO:0007669"/>
    <property type="project" value="InterPro"/>
</dbReference>
<proteinExistence type="predicted"/>
<evidence type="ECO:0000313" key="4">
    <source>
        <dbReference type="Proteomes" id="UP000295781"/>
    </source>
</evidence>
<dbReference type="PROSITE" id="PS51918">
    <property type="entry name" value="RADICAL_SAM"/>
    <property type="match status" value="1"/>
</dbReference>
<dbReference type="InterPro" id="IPR018768">
    <property type="entry name" value="DUF2344"/>
</dbReference>
<feature type="region of interest" description="Disordered" evidence="1">
    <location>
        <begin position="707"/>
        <end position="729"/>
    </location>
</feature>
<dbReference type="NCBIfam" id="TIGR03936">
    <property type="entry name" value="sam_1_link_chp"/>
    <property type="match status" value="1"/>
</dbReference>
<gene>
    <name evidence="3" type="ORF">SOCEGT47_058790</name>
</gene>
<dbReference type="SFLD" id="SFLDS00029">
    <property type="entry name" value="Radical_SAM"/>
    <property type="match status" value="1"/>
</dbReference>
<feature type="compositionally biased region" description="Low complexity" evidence="1">
    <location>
        <begin position="707"/>
        <end position="718"/>
    </location>
</feature>
<feature type="compositionally biased region" description="Basic residues" evidence="1">
    <location>
        <begin position="719"/>
        <end position="729"/>
    </location>
</feature>
<dbReference type="Proteomes" id="UP000295781">
    <property type="component" value="Chromosome"/>
</dbReference>
<reference evidence="3 4" key="1">
    <citation type="submission" date="2015-09" db="EMBL/GenBank/DDBJ databases">
        <title>Sorangium comparison.</title>
        <authorList>
            <person name="Zaburannyi N."/>
            <person name="Bunk B."/>
            <person name="Overmann J."/>
            <person name="Mueller R."/>
        </authorList>
    </citation>
    <scope>NUCLEOTIDE SEQUENCE [LARGE SCALE GENOMIC DNA]</scope>
    <source>
        <strain evidence="3 4">So ceGT47</strain>
    </source>
</reference>
<dbReference type="AlphaFoldDB" id="A0A4P2Q771"/>
<dbReference type="SUPFAM" id="SSF102114">
    <property type="entry name" value="Radical SAM enzymes"/>
    <property type="match status" value="1"/>
</dbReference>
<dbReference type="InterPro" id="IPR023404">
    <property type="entry name" value="rSAM_horseshoe"/>
</dbReference>
<dbReference type="OrthoDB" id="9806827at2"/>
<dbReference type="SFLD" id="SFLDG01082">
    <property type="entry name" value="B12-binding_domain_containing"/>
    <property type="match status" value="1"/>
</dbReference>
<feature type="compositionally biased region" description="Low complexity" evidence="1">
    <location>
        <begin position="662"/>
        <end position="685"/>
    </location>
</feature>
<dbReference type="PANTHER" id="PTHR42731:SF1">
    <property type="entry name" value="RADICAL SAM DOMAIN PROTEIN"/>
    <property type="match status" value="1"/>
</dbReference>
<dbReference type="SMART" id="SM00729">
    <property type="entry name" value="Elp3"/>
    <property type="match status" value="1"/>
</dbReference>
<dbReference type="PANTHER" id="PTHR42731">
    <property type="entry name" value="SLL1084 PROTEIN"/>
    <property type="match status" value="1"/>
</dbReference>
<dbReference type="GO" id="GO:0051536">
    <property type="term" value="F:iron-sulfur cluster binding"/>
    <property type="evidence" value="ECO:0007669"/>
    <property type="project" value="InterPro"/>
</dbReference>
<dbReference type="Pfam" id="PF19864">
    <property type="entry name" value="Radical_SAM_N2"/>
    <property type="match status" value="1"/>
</dbReference>
<evidence type="ECO:0000313" key="3">
    <source>
        <dbReference type="EMBL" id="AUX25335.1"/>
    </source>
</evidence>
<sequence length="1017" mass="109637">MDSLPLLSGHPYASFLDQVEKPARYAGGEVGSVVKDWSAVEARVCLAFPDVYDIGMSHLGFKILYKLLNDDPRTLAERCYAPWVDMEAELVKRGLPLVSLESARPLRDFDVVGFSLQFELTYSNILTMLHLGGVPLRAADRGEDDPLVIAGGPTATHPEPIAPFLDALVIGDGEAKASEVALTWARLKREGAPRRERLLAIARLGAVYVPSLYATRLDPDTGLEVVDRPLADGIPFPIERALVDLDQYPFPDESPTGGPEAIFDRMSIEIARGCTEGCRFCQAGMIYRPVRERDPEQIVDTVMRAVQKSGQDEVSLTALSTADVSCISPLIKKVTDRLTAERISLGVSSLRAYGLEPELLDELKRVRATGLTFAPEAGTQRMRDVVNKNVTEEQLLETAERVFRRGWGKMKLYFMIGLPTEADEDVRGIVETGARAAAAGRRAAGKGRPVDVTVSVSTHVPKPHTPFQWAAMDTLAEVGRKQQLLKDTVRPYRAVTLRTHEAHASVLEGIFARGDRRLADVLERAWQNGARFDSWDDQLKLSVWEEAFVRHGVDRARYLGTLPLTARLPWDHIDVGLEEGFLAREYRKALQNRLSPPCGKVAGTFVHHTNLEDARADTRRLVCYDCGVACDMTQMREERLTFLEKLGAHRRSLPLLPDDRAAPPAAGPAAEASPPAAEAPAAAAEAPAAAAEAPAAAAEAPAAAAEAPAAAAEAQPRAQKPKKAAPVRHGRGGIRYRVRFEKTGPMALLGHLDVVRELPRVLRRVGAPMTYTAGFHPKPDMTFSPALSLGVISLDEYVDLRLERDLDAAALDALAQAMTAASPRGLVFRAAVKLGPDDPALSKLIAGARYALAFARSAIGRDAEAILAARASAALAAPSLPIRREIERLAKMVDVRQYLVRAEVGGPDVLSALARAGLAGDLVALDVEVDIRGSGAVKSSEVAAVIAGEPGEAPGALVPPPHRAVRLELFGRTAPAGSAAPERFSLLDLARARRVKPAPERTQPPAPAADALAASAE</sequence>
<feature type="region of interest" description="Disordered" evidence="1">
    <location>
        <begin position="994"/>
        <end position="1017"/>
    </location>
</feature>
<feature type="compositionally biased region" description="Low complexity" evidence="1">
    <location>
        <begin position="1008"/>
        <end position="1017"/>
    </location>
</feature>
<dbReference type="Pfam" id="PF04055">
    <property type="entry name" value="Radical_SAM"/>
    <property type="match status" value="1"/>
</dbReference>
<dbReference type="EMBL" id="CP012670">
    <property type="protein sequence ID" value="AUX25335.1"/>
    <property type="molecule type" value="Genomic_DNA"/>
</dbReference>
<evidence type="ECO:0000259" key="2">
    <source>
        <dbReference type="PROSITE" id="PS51918"/>
    </source>
</evidence>
<dbReference type="InterPro" id="IPR023862">
    <property type="entry name" value="CHP03960_rSAM"/>
</dbReference>
<feature type="region of interest" description="Disordered" evidence="1">
    <location>
        <begin position="654"/>
        <end position="685"/>
    </location>
</feature>